<dbReference type="CDD" id="cd06558">
    <property type="entry name" value="crotonase-like"/>
    <property type="match status" value="1"/>
</dbReference>
<dbReference type="OrthoDB" id="9802362at2"/>
<dbReference type="SUPFAM" id="SSF52096">
    <property type="entry name" value="ClpP/crotonase"/>
    <property type="match status" value="1"/>
</dbReference>
<dbReference type="Gene3D" id="3.90.226.10">
    <property type="entry name" value="2-enoyl-CoA Hydratase, Chain A, domain 1"/>
    <property type="match status" value="1"/>
</dbReference>
<name>A0A378WJT0_9NEIS</name>
<sequence>MSNHYQHMYVTYDEAYKASWVSMAAEPLPCFTRTLLKSLLAYFDDVRAEMKQSDGEKYRYIIGTSSLAGVYNLGGDLQLFSQAIREGNRDALMGYATDCIDVLYAVMTHLECELTTINLVQGDALGGGFEGALAGNVLVAEKGARMGLPEVMFNLFPGMGAYSMLSRKVGSGMAEQIIMSGKIYTAEQMFEMGVVDILAEKGCGRDEVIRYIERAEKTPNSYQAMRKVKDYCNPVSYKELMDITTIWVDAALKLTERDLQVMSHLVHRQASRFMNAVPNQ</sequence>
<dbReference type="PANTHER" id="PTHR11941">
    <property type="entry name" value="ENOYL-COA HYDRATASE-RELATED"/>
    <property type="match status" value="1"/>
</dbReference>
<protein>
    <submittedName>
        <fullName evidence="1">Fatty acid oxidation complex subunit alpha</fullName>
    </submittedName>
</protein>
<reference evidence="1 2" key="1">
    <citation type="submission" date="2018-06" db="EMBL/GenBank/DDBJ databases">
        <authorList>
            <consortium name="Pathogen Informatics"/>
            <person name="Doyle S."/>
        </authorList>
    </citation>
    <scope>NUCLEOTIDE SEQUENCE [LARGE SCALE GENOMIC DNA]</scope>
    <source>
        <strain evidence="1 2">NCTC12229</strain>
    </source>
</reference>
<dbReference type="InterPro" id="IPR029045">
    <property type="entry name" value="ClpP/crotonase-like_dom_sf"/>
</dbReference>
<gene>
    <name evidence="1" type="primary">fadJ</name>
    <name evidence="1" type="ORF">NCTC12229_01151</name>
</gene>
<proteinExistence type="predicted"/>
<dbReference type="Pfam" id="PF00378">
    <property type="entry name" value="ECH_1"/>
    <property type="match status" value="1"/>
</dbReference>
<organism evidence="1 2">
    <name type="scientific">Neisseria zoodegmatis</name>
    <dbReference type="NCBI Taxonomy" id="326523"/>
    <lineage>
        <taxon>Bacteria</taxon>
        <taxon>Pseudomonadati</taxon>
        <taxon>Pseudomonadota</taxon>
        <taxon>Betaproteobacteria</taxon>
        <taxon>Neisseriales</taxon>
        <taxon>Neisseriaceae</taxon>
        <taxon>Neisseria</taxon>
    </lineage>
</organism>
<evidence type="ECO:0000313" key="1">
    <source>
        <dbReference type="EMBL" id="SUA36723.1"/>
    </source>
</evidence>
<evidence type="ECO:0000313" key="2">
    <source>
        <dbReference type="Proteomes" id="UP000254055"/>
    </source>
</evidence>
<dbReference type="PANTHER" id="PTHR11941:SF54">
    <property type="entry name" value="ENOYL-COA HYDRATASE, MITOCHONDRIAL"/>
    <property type="match status" value="1"/>
</dbReference>
<dbReference type="RefSeq" id="WP_147278340.1">
    <property type="nucleotide sequence ID" value="NZ_UGRS01000001.1"/>
</dbReference>
<dbReference type="NCBIfam" id="NF006452">
    <property type="entry name" value="PRK08788.1"/>
    <property type="match status" value="1"/>
</dbReference>
<dbReference type="Gene3D" id="6.20.390.30">
    <property type="match status" value="1"/>
</dbReference>
<dbReference type="AlphaFoldDB" id="A0A378WJT0"/>
<dbReference type="GO" id="GO:0003824">
    <property type="term" value="F:catalytic activity"/>
    <property type="evidence" value="ECO:0007669"/>
    <property type="project" value="UniProtKB-ARBA"/>
</dbReference>
<dbReference type="EMBL" id="UGRS01000001">
    <property type="protein sequence ID" value="SUA36723.1"/>
    <property type="molecule type" value="Genomic_DNA"/>
</dbReference>
<dbReference type="InterPro" id="IPR001753">
    <property type="entry name" value="Enoyl-CoA_hydra/iso"/>
</dbReference>
<dbReference type="Proteomes" id="UP000254055">
    <property type="component" value="Unassembled WGS sequence"/>
</dbReference>
<dbReference type="GO" id="GO:0006635">
    <property type="term" value="P:fatty acid beta-oxidation"/>
    <property type="evidence" value="ECO:0007669"/>
    <property type="project" value="TreeGrafter"/>
</dbReference>
<accession>A0A378WJT0</accession>